<feature type="compositionally biased region" description="Low complexity" evidence="1">
    <location>
        <begin position="450"/>
        <end position="459"/>
    </location>
</feature>
<dbReference type="Proteomes" id="UP000324585">
    <property type="component" value="Unassembled WGS sequence"/>
</dbReference>
<dbReference type="OrthoDB" id="192402at2759"/>
<name>A0A5J4YZ77_PORPP</name>
<evidence type="ECO:0000313" key="4">
    <source>
        <dbReference type="Proteomes" id="UP000324585"/>
    </source>
</evidence>
<feature type="compositionally biased region" description="Polar residues" evidence="1">
    <location>
        <begin position="431"/>
        <end position="443"/>
    </location>
</feature>
<dbReference type="InterPro" id="IPR001810">
    <property type="entry name" value="F-box_dom"/>
</dbReference>
<comment type="caution">
    <text evidence="3">The sequence shown here is derived from an EMBL/GenBank/DDBJ whole genome shotgun (WGS) entry which is preliminary data.</text>
</comment>
<organism evidence="3 4">
    <name type="scientific">Porphyridium purpureum</name>
    <name type="common">Red alga</name>
    <name type="synonym">Porphyridium cruentum</name>
    <dbReference type="NCBI Taxonomy" id="35688"/>
    <lineage>
        <taxon>Eukaryota</taxon>
        <taxon>Rhodophyta</taxon>
        <taxon>Bangiophyceae</taxon>
        <taxon>Porphyridiales</taxon>
        <taxon>Porphyridiaceae</taxon>
        <taxon>Porphyridium</taxon>
    </lineage>
</organism>
<feature type="compositionally biased region" description="Basic and acidic residues" evidence="1">
    <location>
        <begin position="7"/>
        <end position="23"/>
    </location>
</feature>
<dbReference type="SMART" id="SM00256">
    <property type="entry name" value="FBOX"/>
    <property type="match status" value="1"/>
</dbReference>
<evidence type="ECO:0000259" key="2">
    <source>
        <dbReference type="PROSITE" id="PS50181"/>
    </source>
</evidence>
<dbReference type="SUPFAM" id="SSF81383">
    <property type="entry name" value="F-box domain"/>
    <property type="match status" value="1"/>
</dbReference>
<sequence length="843" mass="88998">MNVGVFEHGRVGPADEGRGEARASSKAACLPEMDATPAACEAPGERSACDGEGGARGREPRRAAGDGIWVPRDAPSAPEPHDDDDDENMLRAQDVQSIPPREEHSGSLRGAAIGIGRLFHAQQSQPSDSSLQAVMPSSPSTRCASPGETISPRLPANQQTAGSATAAAAAAGCSDGSGPGTSLAGGLVGTGDHSCTVHPAALLHQDVRPVAAPSALAPHVDIMAIMSQGHVTETTPAHTQCACCKARVAAAGVSSARKNTSKAAVVTADTATYADPTQPSTANNVGSAAAVAHPSGAVEEASVHASRAEHAESGRISDSEWKLISALRDAVHGAMMGGDGSRQGGIRSDTPASSAGAGDVSIRERTLITALRETVDSAIGGRLLSGGAPATGSATPSGACASPFKYKNDTEMDAPGAVDSNAGSLKRKSTPTRYSVQPSSAAARQSKIEGPASAPAGAPATMTAGRSVFGAMGSSGAATVTTTSSEAEESDLAMRSAPALKRQRRGDPNENHQISPLGDENSNISKVPAWQQGGSAVAYFPSALDLLKAAFEGLGEELAIDEKDDTVWRLMSQLIGVLEYVSVKPTLIGGPASFLRDYLRTLLVGSASEGQREIVRREIVSADLYPQRRANLFNALPHELTKHILSFLDGRNMARARQVCQTWREIACDEEIWKQLCIKEWRSLAADPDAWPLANPLVSHEDPNRWRKIYPSLVTGKSWRCRLQKTGRFICHMIAHQVNGSSLGERGLPDTLVVERRFNILHLQTFVLPDAAVLYFEPESEADRSGFEDFIEYLTRRTRAGLALDEQRRFIFIPPCEYSKDTLNYRGKSLLGVVQNAFPPLQG</sequence>
<dbReference type="Gene3D" id="1.20.1280.50">
    <property type="match status" value="1"/>
</dbReference>
<evidence type="ECO:0000313" key="3">
    <source>
        <dbReference type="EMBL" id="KAA8496425.1"/>
    </source>
</evidence>
<proteinExistence type="predicted"/>
<feature type="compositionally biased region" description="Polar residues" evidence="1">
    <location>
        <begin position="122"/>
        <end position="143"/>
    </location>
</feature>
<feature type="region of interest" description="Disordered" evidence="1">
    <location>
        <begin position="274"/>
        <end position="317"/>
    </location>
</feature>
<dbReference type="PANTHER" id="PTHR12874">
    <property type="entry name" value="F-BOX ONLY PROTEIN 48-RELATED"/>
    <property type="match status" value="1"/>
</dbReference>
<feature type="region of interest" description="Disordered" evidence="1">
    <location>
        <begin position="411"/>
        <end position="459"/>
    </location>
</feature>
<dbReference type="InterPro" id="IPR012921">
    <property type="entry name" value="SPOC_C"/>
</dbReference>
<dbReference type="PROSITE" id="PS50181">
    <property type="entry name" value="FBOX"/>
    <property type="match status" value="1"/>
</dbReference>
<dbReference type="Pfam" id="PF12937">
    <property type="entry name" value="F-box-like"/>
    <property type="match status" value="1"/>
</dbReference>
<feature type="compositionally biased region" description="Basic and acidic residues" evidence="1">
    <location>
        <begin position="306"/>
        <end position="317"/>
    </location>
</feature>
<dbReference type="GO" id="GO:0005737">
    <property type="term" value="C:cytoplasm"/>
    <property type="evidence" value="ECO:0007669"/>
    <property type="project" value="TreeGrafter"/>
</dbReference>
<feature type="region of interest" description="Disordered" evidence="1">
    <location>
        <begin position="122"/>
        <end position="162"/>
    </location>
</feature>
<protein>
    <submittedName>
        <fullName evidence="3">Flowering time control protein FPA</fullName>
    </submittedName>
</protein>
<dbReference type="EMBL" id="VRMN01000002">
    <property type="protein sequence ID" value="KAA8496425.1"/>
    <property type="molecule type" value="Genomic_DNA"/>
</dbReference>
<feature type="compositionally biased region" description="Basic and acidic residues" evidence="1">
    <location>
        <begin position="43"/>
        <end position="64"/>
    </location>
</feature>
<accession>A0A5J4YZ77</accession>
<dbReference type="AlphaFoldDB" id="A0A5J4YZ77"/>
<feature type="compositionally biased region" description="Low complexity" evidence="1">
    <location>
        <begin position="474"/>
        <end position="485"/>
    </location>
</feature>
<gene>
    <name evidence="3" type="ORF">FVE85_0154</name>
</gene>
<evidence type="ECO:0000256" key="1">
    <source>
        <dbReference type="SAM" id="MobiDB-lite"/>
    </source>
</evidence>
<dbReference type="PANTHER" id="PTHR12874:SF9">
    <property type="entry name" value="F-BOX ONLY PROTEIN 48"/>
    <property type="match status" value="1"/>
</dbReference>
<feature type="region of interest" description="Disordered" evidence="1">
    <location>
        <begin position="1"/>
        <end position="87"/>
    </location>
</feature>
<keyword evidence="4" id="KW-1185">Reference proteome</keyword>
<feature type="domain" description="F-box" evidence="2">
    <location>
        <begin position="630"/>
        <end position="676"/>
    </location>
</feature>
<dbReference type="InterPro" id="IPR036047">
    <property type="entry name" value="F-box-like_dom_sf"/>
</dbReference>
<feature type="region of interest" description="Disordered" evidence="1">
    <location>
        <begin position="474"/>
        <end position="526"/>
    </location>
</feature>
<reference evidence="3" key="1">
    <citation type="submission" date="2019-09" db="EMBL/GenBank/DDBJ databases">
        <title>Expansion of phycobilisome linker gene families in mesophilic red algae.</title>
        <authorList>
            <person name="Lee J."/>
        </authorList>
    </citation>
    <scope>NUCLEOTIDE SEQUENCE [LARGE SCALE GENOMIC DNA]</scope>
    <source>
        <strain evidence="3">CCMP 1328</strain>
        <tissue evidence="3">Unicellular</tissue>
    </source>
</reference>
<feature type="region of interest" description="Disordered" evidence="1">
    <location>
        <begin position="334"/>
        <end position="359"/>
    </location>
</feature>
<dbReference type="GO" id="GO:0019005">
    <property type="term" value="C:SCF ubiquitin ligase complex"/>
    <property type="evidence" value="ECO:0007669"/>
    <property type="project" value="TreeGrafter"/>
</dbReference>
<dbReference type="GO" id="GO:0031146">
    <property type="term" value="P:SCF-dependent proteasomal ubiquitin-dependent protein catabolic process"/>
    <property type="evidence" value="ECO:0007669"/>
    <property type="project" value="TreeGrafter"/>
</dbReference>
<dbReference type="CDD" id="cd21546">
    <property type="entry name" value="SPOC_FPA-like"/>
    <property type="match status" value="1"/>
</dbReference>
<dbReference type="Pfam" id="PF07744">
    <property type="entry name" value="SPOC"/>
    <property type="match status" value="1"/>
</dbReference>